<evidence type="ECO:0000256" key="1">
    <source>
        <dbReference type="ARBA" id="ARBA00004651"/>
    </source>
</evidence>
<dbReference type="Pfam" id="PF07885">
    <property type="entry name" value="Ion_trans_2"/>
    <property type="match status" value="1"/>
</dbReference>
<comment type="subcellular location">
    <subcellularLocation>
        <location evidence="1">Cell membrane</location>
        <topology evidence="1">Multi-pass membrane protein</topology>
    </subcellularLocation>
</comment>
<accession>A0A831WAR2</accession>
<dbReference type="InterPro" id="IPR013099">
    <property type="entry name" value="K_chnl_dom"/>
</dbReference>
<dbReference type="EMBL" id="DRLF01000051">
    <property type="protein sequence ID" value="HEC05465.1"/>
    <property type="molecule type" value="Genomic_DNA"/>
</dbReference>
<evidence type="ECO:0000313" key="4">
    <source>
        <dbReference type="EMBL" id="HEC05465.1"/>
    </source>
</evidence>
<dbReference type="Gene3D" id="1.10.287.70">
    <property type="match status" value="1"/>
</dbReference>
<feature type="domain" description="RCK N-terminal" evidence="3">
    <location>
        <begin position="288"/>
        <end position="401"/>
    </location>
</feature>
<sequence>MDNIVFLILRRMRRPLLTLVLVYAASILGLVLIPGQDAQGNPWHMDFFHAFYFVSFMSTTIGFGEIPYEFTDVQRAWVLVSIYLSVIAWLYAIGTILTLLQDKTFQHAIKERRFAQRIRHLREPFYILCGYGETGRELARALTERGQHVVVVDLNEDKINLLKLQNLRDYVPALHANARTPRHLLEAGLGHRQCAGVVALTNNNEVNLKIAITTKLLNPQVTVICRADSHDIEDNMASFGTDYIIDPFDTFAKYLSTALQTPGLFLLQRWLTEKPGTLLPDPVYPPTHGHWIVGGYGRFGKAVFNRLKKEEISITVMEAMPEKTGEPKQGVVRGRGTEEDTLTEADIEHAVGIVAGTDNDANNLSIVMTARAMTNKLFVIARQNYRENDALFRAVDADMVMHPSAIVAEKIRVLLATPMLYEFMSLAAYQEEDWACALVSRIAGLVDNRVPVIQEIVVDQDRHCAIHDALERGRVVQLGDIMRSPGDRDRSLRCI</sequence>
<gene>
    <name evidence="4" type="ORF">ENJ12_01315</name>
</gene>
<comment type="caution">
    <text evidence="4">The sequence shown here is derived from an EMBL/GenBank/DDBJ whole genome shotgun (WGS) entry which is preliminary data.</text>
</comment>
<dbReference type="PANTHER" id="PTHR43833">
    <property type="entry name" value="POTASSIUM CHANNEL PROTEIN 2-RELATED-RELATED"/>
    <property type="match status" value="1"/>
</dbReference>
<proteinExistence type="predicted"/>
<dbReference type="SUPFAM" id="SSF51735">
    <property type="entry name" value="NAD(P)-binding Rossmann-fold domains"/>
    <property type="match status" value="2"/>
</dbReference>
<keyword evidence="2" id="KW-0812">Transmembrane</keyword>
<dbReference type="InterPro" id="IPR003148">
    <property type="entry name" value="RCK_N"/>
</dbReference>
<feature type="transmembrane region" description="Helical" evidence="2">
    <location>
        <begin position="47"/>
        <end position="64"/>
    </location>
</feature>
<dbReference type="PROSITE" id="PS51201">
    <property type="entry name" value="RCK_N"/>
    <property type="match status" value="2"/>
</dbReference>
<dbReference type="SUPFAM" id="SSF81324">
    <property type="entry name" value="Voltage-gated potassium channels"/>
    <property type="match status" value="1"/>
</dbReference>
<evidence type="ECO:0000259" key="3">
    <source>
        <dbReference type="PROSITE" id="PS51201"/>
    </source>
</evidence>
<dbReference type="Pfam" id="PF02254">
    <property type="entry name" value="TrkA_N"/>
    <property type="match status" value="2"/>
</dbReference>
<evidence type="ECO:0000256" key="2">
    <source>
        <dbReference type="SAM" id="Phobius"/>
    </source>
</evidence>
<reference evidence="4" key="1">
    <citation type="journal article" date="2020" name="mSystems">
        <title>Genome- and Community-Level Interaction Insights into Carbon Utilization and Element Cycling Functions of Hydrothermarchaeota in Hydrothermal Sediment.</title>
        <authorList>
            <person name="Zhou Z."/>
            <person name="Liu Y."/>
            <person name="Xu W."/>
            <person name="Pan J."/>
            <person name="Luo Z.H."/>
            <person name="Li M."/>
        </authorList>
    </citation>
    <scope>NUCLEOTIDE SEQUENCE [LARGE SCALE GENOMIC DNA]</scope>
    <source>
        <strain evidence="4">HyVt-458</strain>
    </source>
</reference>
<dbReference type="Gene3D" id="3.40.50.720">
    <property type="entry name" value="NAD(P)-binding Rossmann-like Domain"/>
    <property type="match status" value="2"/>
</dbReference>
<protein>
    <submittedName>
        <fullName evidence="4">Potassium transporter TrkA</fullName>
    </submittedName>
</protein>
<dbReference type="InterPro" id="IPR036291">
    <property type="entry name" value="NAD(P)-bd_dom_sf"/>
</dbReference>
<feature type="non-terminal residue" evidence="4">
    <location>
        <position position="495"/>
    </location>
</feature>
<dbReference type="InterPro" id="IPR050721">
    <property type="entry name" value="Trk_Ktr_HKT_K-transport"/>
</dbReference>
<dbReference type="GO" id="GO:0006813">
    <property type="term" value="P:potassium ion transport"/>
    <property type="evidence" value="ECO:0007669"/>
    <property type="project" value="InterPro"/>
</dbReference>
<keyword evidence="2" id="KW-1133">Transmembrane helix</keyword>
<name>A0A831WAR2_9GAMM</name>
<dbReference type="AlphaFoldDB" id="A0A831WAR2"/>
<dbReference type="GO" id="GO:0005886">
    <property type="term" value="C:plasma membrane"/>
    <property type="evidence" value="ECO:0007669"/>
    <property type="project" value="UniProtKB-SubCell"/>
</dbReference>
<feature type="transmembrane region" description="Helical" evidence="2">
    <location>
        <begin position="76"/>
        <end position="100"/>
    </location>
</feature>
<feature type="domain" description="RCK N-terminal" evidence="3">
    <location>
        <begin position="123"/>
        <end position="245"/>
    </location>
</feature>
<dbReference type="Proteomes" id="UP000886339">
    <property type="component" value="Unassembled WGS sequence"/>
</dbReference>
<keyword evidence="2" id="KW-0472">Membrane</keyword>
<feature type="transmembrane region" description="Helical" evidence="2">
    <location>
        <begin position="16"/>
        <end position="35"/>
    </location>
</feature>
<organism evidence="4">
    <name type="scientific">Thiolapillus brandeum</name>
    <dbReference type="NCBI Taxonomy" id="1076588"/>
    <lineage>
        <taxon>Bacteria</taxon>
        <taxon>Pseudomonadati</taxon>
        <taxon>Pseudomonadota</taxon>
        <taxon>Gammaproteobacteria</taxon>
        <taxon>Chromatiales</taxon>
        <taxon>Sedimenticolaceae</taxon>
        <taxon>Thiolapillus</taxon>
    </lineage>
</organism>